<dbReference type="InterPro" id="IPR023395">
    <property type="entry name" value="MCP_dom_sf"/>
</dbReference>
<evidence type="ECO:0000256" key="7">
    <source>
        <dbReference type="ARBA" id="ARBA00022989"/>
    </source>
</evidence>
<evidence type="ECO:0000256" key="3">
    <source>
        <dbReference type="ARBA" id="ARBA00022448"/>
    </source>
</evidence>
<keyword evidence="8" id="KW-0496">Mitochondrion</keyword>
<dbReference type="PANTHER" id="PTHR45928:SF1">
    <property type="entry name" value="RE38146P"/>
    <property type="match status" value="1"/>
</dbReference>
<comment type="similarity">
    <text evidence="2 11">Belongs to the mitochondrial carrier (TC 2.A.29) family.</text>
</comment>
<sequence length="347" mass="37313">MTSNANVSTGEMFGVGSVAAMTAVLFSNPSEVVKTRMQLQGELLAKTAPGQAAPPRLFSGALDCFAKTLRLEGVRGVQRGLTSALGYQVCLNGSRLGFYEPFRKAYNAALGKDASEMHALAALAAGASSGIVGAILGNPLFLVKARMQAYSPFIKIGKSSYHYSSTFDGLRSIVRTDGFRGLARGMDAAILRTAMGSSVQLPSYTYAKSYLVNLKPENTFSWNPLLVLAGRPDSFWTYLASSTFSGLCVCAVMQPADTALSRVYNQPTMIDARGKSVGTLYRGPLHCLYLTAKTEGPLAWYKGTTAHLARIAPHTVLTLVANEAYLRYYTNWKSGRPIFAAPDVRKA</sequence>
<keyword evidence="9 10" id="KW-0472">Membrane</keyword>
<proteinExistence type="inferred from homology"/>
<evidence type="ECO:0000256" key="5">
    <source>
        <dbReference type="ARBA" id="ARBA00022737"/>
    </source>
</evidence>
<dbReference type="Pfam" id="PF00153">
    <property type="entry name" value="Mito_carr"/>
    <property type="match status" value="3"/>
</dbReference>
<dbReference type="GeneID" id="37035591"/>
<evidence type="ECO:0000256" key="8">
    <source>
        <dbReference type="ARBA" id="ARBA00023128"/>
    </source>
</evidence>
<dbReference type="OrthoDB" id="6703404at2759"/>
<gene>
    <name evidence="12" type="ORF">IE81DRAFT_322702</name>
</gene>
<name>A0A316W0D3_9BASI</name>
<keyword evidence="5" id="KW-0677">Repeat</keyword>
<accession>A0A316W0D3</accession>
<dbReference type="GO" id="GO:0005743">
    <property type="term" value="C:mitochondrial inner membrane"/>
    <property type="evidence" value="ECO:0007669"/>
    <property type="project" value="UniProtKB-SubCell"/>
</dbReference>
<organism evidence="12 13">
    <name type="scientific">Ceraceosorus guamensis</name>
    <dbReference type="NCBI Taxonomy" id="1522189"/>
    <lineage>
        <taxon>Eukaryota</taxon>
        <taxon>Fungi</taxon>
        <taxon>Dikarya</taxon>
        <taxon>Basidiomycota</taxon>
        <taxon>Ustilaginomycotina</taxon>
        <taxon>Exobasidiomycetes</taxon>
        <taxon>Ceraceosorales</taxon>
        <taxon>Ceraceosoraceae</taxon>
        <taxon>Ceraceosorus</taxon>
    </lineage>
</organism>
<keyword evidence="6" id="KW-0999">Mitochondrion inner membrane</keyword>
<dbReference type="RefSeq" id="XP_025370352.1">
    <property type="nucleotide sequence ID" value="XM_025513721.1"/>
</dbReference>
<dbReference type="PROSITE" id="PS50920">
    <property type="entry name" value="SOLCAR"/>
    <property type="match status" value="3"/>
</dbReference>
<evidence type="ECO:0000256" key="2">
    <source>
        <dbReference type="ARBA" id="ARBA00006375"/>
    </source>
</evidence>
<keyword evidence="7" id="KW-1133">Transmembrane helix</keyword>
<evidence type="ECO:0000313" key="13">
    <source>
        <dbReference type="Proteomes" id="UP000245783"/>
    </source>
</evidence>
<dbReference type="PANTHER" id="PTHR45928">
    <property type="entry name" value="RE38146P"/>
    <property type="match status" value="1"/>
</dbReference>
<evidence type="ECO:0000256" key="4">
    <source>
        <dbReference type="ARBA" id="ARBA00022692"/>
    </source>
</evidence>
<evidence type="ECO:0000256" key="1">
    <source>
        <dbReference type="ARBA" id="ARBA00004448"/>
    </source>
</evidence>
<feature type="repeat" description="Solcar" evidence="10">
    <location>
        <begin position="233"/>
        <end position="328"/>
    </location>
</feature>
<dbReference type="STRING" id="1522189.A0A316W0D3"/>
<comment type="subcellular location">
    <subcellularLocation>
        <location evidence="1">Mitochondrion inner membrane</location>
        <topology evidence="1">Multi-pass membrane protein</topology>
    </subcellularLocation>
</comment>
<dbReference type="InterPro" id="IPR051508">
    <property type="entry name" value="Mito_Carrier_Antiporter"/>
</dbReference>
<dbReference type="Gene3D" id="1.50.40.10">
    <property type="entry name" value="Mitochondrial carrier domain"/>
    <property type="match status" value="1"/>
</dbReference>
<dbReference type="SUPFAM" id="SSF103506">
    <property type="entry name" value="Mitochondrial carrier"/>
    <property type="match status" value="1"/>
</dbReference>
<dbReference type="FunCoup" id="A0A316W0D3">
    <property type="interactions" value="46"/>
</dbReference>
<dbReference type="InParanoid" id="A0A316W0D3"/>
<dbReference type="EMBL" id="KZ819372">
    <property type="protein sequence ID" value="PWN43192.1"/>
    <property type="molecule type" value="Genomic_DNA"/>
</dbReference>
<evidence type="ECO:0000256" key="6">
    <source>
        <dbReference type="ARBA" id="ARBA00022792"/>
    </source>
</evidence>
<dbReference type="InterPro" id="IPR018108">
    <property type="entry name" value="MCP_transmembrane"/>
</dbReference>
<keyword evidence="3 11" id="KW-0813">Transport</keyword>
<keyword evidence="13" id="KW-1185">Reference proteome</keyword>
<feature type="repeat" description="Solcar" evidence="10">
    <location>
        <begin position="7"/>
        <end position="105"/>
    </location>
</feature>
<evidence type="ECO:0000256" key="9">
    <source>
        <dbReference type="ARBA" id="ARBA00023136"/>
    </source>
</evidence>
<dbReference type="AlphaFoldDB" id="A0A316W0D3"/>
<evidence type="ECO:0000256" key="11">
    <source>
        <dbReference type="RuleBase" id="RU000488"/>
    </source>
</evidence>
<reference evidence="12 13" key="1">
    <citation type="journal article" date="2018" name="Mol. Biol. Evol.">
        <title>Broad Genomic Sampling Reveals a Smut Pathogenic Ancestry of the Fungal Clade Ustilaginomycotina.</title>
        <authorList>
            <person name="Kijpornyongpan T."/>
            <person name="Mondo S.J."/>
            <person name="Barry K."/>
            <person name="Sandor L."/>
            <person name="Lee J."/>
            <person name="Lipzen A."/>
            <person name="Pangilinan J."/>
            <person name="LaButti K."/>
            <person name="Hainaut M."/>
            <person name="Henrissat B."/>
            <person name="Grigoriev I.V."/>
            <person name="Spatafora J.W."/>
            <person name="Aime M.C."/>
        </authorList>
    </citation>
    <scope>NUCLEOTIDE SEQUENCE [LARGE SCALE GENOMIC DNA]</scope>
    <source>
        <strain evidence="12 13">MCA 4658</strain>
    </source>
</reference>
<evidence type="ECO:0000256" key="10">
    <source>
        <dbReference type="PROSITE-ProRule" id="PRU00282"/>
    </source>
</evidence>
<feature type="repeat" description="Solcar" evidence="10">
    <location>
        <begin position="117"/>
        <end position="210"/>
    </location>
</feature>
<keyword evidence="4 10" id="KW-0812">Transmembrane</keyword>
<dbReference type="Proteomes" id="UP000245783">
    <property type="component" value="Unassembled WGS sequence"/>
</dbReference>
<protein>
    <submittedName>
        <fullName evidence="12">Mitochondrial carrier</fullName>
    </submittedName>
</protein>
<evidence type="ECO:0000313" key="12">
    <source>
        <dbReference type="EMBL" id="PWN43192.1"/>
    </source>
</evidence>